<evidence type="ECO:0000313" key="1">
    <source>
        <dbReference type="EMBL" id="XDQ39088.1"/>
    </source>
</evidence>
<dbReference type="RefSeq" id="WP_369173818.1">
    <property type="nucleotide sequence ID" value="NZ_CP163439.1"/>
</dbReference>
<protein>
    <submittedName>
        <fullName evidence="1">Uncharacterized protein</fullName>
    </submittedName>
</protein>
<dbReference type="AlphaFoldDB" id="A0AB39Q719"/>
<sequence length="115" mass="11779">MNGEGGGMSGGIHFGDEVTQFGDHNVGMIKNQAPVDPRTALREMVTAVRTLRGELSPADLQVVDESLGAIGDGQNVDRGTLRRALGAIAGVAAMVGQVGVPVIEAVRRATAALGM</sequence>
<reference evidence="1" key="1">
    <citation type="submission" date="2024-07" db="EMBL/GenBank/DDBJ databases">
        <authorList>
            <person name="Yu S.T."/>
        </authorList>
    </citation>
    <scope>NUCLEOTIDE SEQUENCE</scope>
    <source>
        <strain evidence="1">R28</strain>
    </source>
</reference>
<proteinExistence type="predicted"/>
<gene>
    <name evidence="1" type="ORF">AB5J49_40190</name>
</gene>
<name>A0AB39Q719_9ACTN</name>
<organism evidence="1">
    <name type="scientific">Streptomyces sp. R28</name>
    <dbReference type="NCBI Taxonomy" id="3238628"/>
    <lineage>
        <taxon>Bacteria</taxon>
        <taxon>Bacillati</taxon>
        <taxon>Actinomycetota</taxon>
        <taxon>Actinomycetes</taxon>
        <taxon>Kitasatosporales</taxon>
        <taxon>Streptomycetaceae</taxon>
        <taxon>Streptomyces</taxon>
    </lineage>
</organism>
<accession>A0AB39Q719</accession>
<dbReference type="EMBL" id="CP163439">
    <property type="protein sequence ID" value="XDQ39088.1"/>
    <property type="molecule type" value="Genomic_DNA"/>
</dbReference>